<keyword evidence="3" id="KW-1185">Reference proteome</keyword>
<evidence type="ECO:0000256" key="1">
    <source>
        <dbReference type="SAM" id="MobiDB-lite"/>
    </source>
</evidence>
<protein>
    <recommendedName>
        <fullName evidence="4">Zn(2)-C6 fungal-type domain-containing protein</fullName>
    </recommendedName>
</protein>
<organism evidence="2 3">
    <name type="scientific">Puccinia sorghi</name>
    <dbReference type="NCBI Taxonomy" id="27349"/>
    <lineage>
        <taxon>Eukaryota</taxon>
        <taxon>Fungi</taxon>
        <taxon>Dikarya</taxon>
        <taxon>Basidiomycota</taxon>
        <taxon>Pucciniomycotina</taxon>
        <taxon>Pucciniomycetes</taxon>
        <taxon>Pucciniales</taxon>
        <taxon>Pucciniaceae</taxon>
        <taxon>Puccinia</taxon>
    </lineage>
</organism>
<accession>A0A0L6UMV0</accession>
<dbReference type="EMBL" id="LAVV01009892">
    <property type="protein sequence ID" value="KNZ49839.1"/>
    <property type="molecule type" value="Genomic_DNA"/>
</dbReference>
<proteinExistence type="predicted"/>
<comment type="caution">
    <text evidence="2">The sequence shown here is derived from an EMBL/GenBank/DDBJ whole genome shotgun (WGS) entry which is preliminary data.</text>
</comment>
<reference evidence="2 3" key="1">
    <citation type="submission" date="2015-08" db="EMBL/GenBank/DDBJ databases">
        <title>Next Generation Sequencing and Analysis of the Genome of Puccinia sorghi L Schw, the Causal Agent of Maize Common Rust.</title>
        <authorList>
            <person name="Rochi L."/>
            <person name="Burguener G."/>
            <person name="Darino M."/>
            <person name="Turjanski A."/>
            <person name="Kreff E."/>
            <person name="Dieguez M.J."/>
            <person name="Sacco F."/>
        </authorList>
    </citation>
    <scope>NUCLEOTIDE SEQUENCE [LARGE SCALE GENOMIC DNA]</scope>
    <source>
        <strain evidence="2 3">RO10H11247</strain>
    </source>
</reference>
<dbReference type="AlphaFoldDB" id="A0A0L6UMV0"/>
<feature type="compositionally biased region" description="Basic residues" evidence="1">
    <location>
        <begin position="15"/>
        <end position="29"/>
    </location>
</feature>
<gene>
    <name evidence="2" type="ORF">VP01_4752g2</name>
</gene>
<evidence type="ECO:0008006" key="4">
    <source>
        <dbReference type="Google" id="ProtNLM"/>
    </source>
</evidence>
<feature type="region of interest" description="Disordered" evidence="1">
    <location>
        <begin position="1"/>
        <end position="31"/>
    </location>
</feature>
<evidence type="ECO:0000313" key="3">
    <source>
        <dbReference type="Proteomes" id="UP000037035"/>
    </source>
</evidence>
<evidence type="ECO:0000313" key="2">
    <source>
        <dbReference type="EMBL" id="KNZ49839.1"/>
    </source>
</evidence>
<dbReference type="VEuPathDB" id="FungiDB:VP01_4752g2"/>
<name>A0A0L6UMV0_9BASI</name>
<dbReference type="Proteomes" id="UP000037035">
    <property type="component" value="Unassembled WGS sequence"/>
</dbReference>
<sequence length="88" mass="10539">MSSSHWLSFKERKEGKKKRKKKKGKRKRRNTIEGVLTIERRCEECVRMNFECRPSTASRGSRMKCESCRHRKVSCRFPNGFLFEDPEI</sequence>